<organism evidence="6 7">
    <name type="scientific">Sphaerochaeta associata</name>
    <dbReference type="NCBI Taxonomy" id="1129264"/>
    <lineage>
        <taxon>Bacteria</taxon>
        <taxon>Pseudomonadati</taxon>
        <taxon>Spirochaetota</taxon>
        <taxon>Spirochaetia</taxon>
        <taxon>Spirochaetales</taxon>
        <taxon>Sphaerochaetaceae</taxon>
        <taxon>Sphaerochaeta</taxon>
    </lineage>
</organism>
<dbReference type="Pfam" id="PF00532">
    <property type="entry name" value="Peripla_BP_1"/>
    <property type="match status" value="1"/>
</dbReference>
<reference evidence="7" key="1">
    <citation type="journal article" date="2024" name="J Bioinform Genom">
        <title>Complete genome sequence of the type strain bacterium Sphaerochaeta associata GLS2t (VKM B-2742)t.</title>
        <authorList>
            <person name="Troshina O.Y."/>
            <person name="Tepeeva A.N."/>
            <person name="Arzamasceva V.O."/>
            <person name="Whitman W.B."/>
            <person name="Varghese N."/>
            <person name="Shapiro N."/>
            <person name="Woyke T."/>
            <person name="Kripides N.C."/>
            <person name="Vasilenko O.V."/>
        </authorList>
    </citation>
    <scope>NUCLEOTIDE SEQUENCE [LARGE SCALE GENOMIC DNA]</scope>
    <source>
        <strain evidence="7">GLS2T</strain>
    </source>
</reference>
<name>A0ABY4D5X3_9SPIR</name>
<dbReference type="SUPFAM" id="SSF47413">
    <property type="entry name" value="lambda repressor-like DNA-binding domains"/>
    <property type="match status" value="1"/>
</dbReference>
<protein>
    <submittedName>
        <fullName evidence="6">LacI family transcriptional regulator</fullName>
    </submittedName>
</protein>
<dbReference type="PROSITE" id="PS50943">
    <property type="entry name" value="HTH_CROC1"/>
    <property type="match status" value="1"/>
</dbReference>
<evidence type="ECO:0000259" key="5">
    <source>
        <dbReference type="PROSITE" id="PS50943"/>
    </source>
</evidence>
<dbReference type="InterPro" id="IPR028082">
    <property type="entry name" value="Peripla_BP_I"/>
</dbReference>
<evidence type="ECO:0000256" key="2">
    <source>
        <dbReference type="ARBA" id="ARBA00023125"/>
    </source>
</evidence>
<dbReference type="InterPro" id="IPR000843">
    <property type="entry name" value="HTH_LacI"/>
</dbReference>
<dbReference type="RefSeq" id="WP_244771077.1">
    <property type="nucleotide sequence ID" value="NZ_CP094929.1"/>
</dbReference>
<dbReference type="InterPro" id="IPR010982">
    <property type="entry name" value="Lambda_DNA-bd_dom_sf"/>
</dbReference>
<proteinExistence type="predicted"/>
<accession>A0ABY4D5X3</accession>
<dbReference type="PROSITE" id="PS50932">
    <property type="entry name" value="HTH_LACI_2"/>
    <property type="match status" value="1"/>
</dbReference>
<gene>
    <name evidence="6" type="ORF">MUG09_08955</name>
</gene>
<dbReference type="Proteomes" id="UP000829708">
    <property type="component" value="Chromosome"/>
</dbReference>
<dbReference type="CDD" id="cd06267">
    <property type="entry name" value="PBP1_LacI_sugar_binding-like"/>
    <property type="match status" value="1"/>
</dbReference>
<evidence type="ECO:0000313" key="7">
    <source>
        <dbReference type="Proteomes" id="UP000829708"/>
    </source>
</evidence>
<evidence type="ECO:0000256" key="1">
    <source>
        <dbReference type="ARBA" id="ARBA00023015"/>
    </source>
</evidence>
<feature type="domain" description="HTH cro/C1-type" evidence="5">
    <location>
        <begin position="1"/>
        <end position="54"/>
    </location>
</feature>
<dbReference type="Gene3D" id="3.40.50.2300">
    <property type="match status" value="2"/>
</dbReference>
<dbReference type="EMBL" id="CP094929">
    <property type="protein sequence ID" value="UOM49683.1"/>
    <property type="molecule type" value="Genomic_DNA"/>
</dbReference>
<dbReference type="SUPFAM" id="SSF53822">
    <property type="entry name" value="Periplasmic binding protein-like I"/>
    <property type="match status" value="1"/>
</dbReference>
<dbReference type="PANTHER" id="PTHR30146">
    <property type="entry name" value="LACI-RELATED TRANSCRIPTIONAL REPRESSOR"/>
    <property type="match status" value="1"/>
</dbReference>
<evidence type="ECO:0000259" key="4">
    <source>
        <dbReference type="PROSITE" id="PS50932"/>
    </source>
</evidence>
<dbReference type="InterPro" id="IPR001387">
    <property type="entry name" value="Cro/C1-type_HTH"/>
</dbReference>
<evidence type="ECO:0000313" key="6">
    <source>
        <dbReference type="EMBL" id="UOM49683.1"/>
    </source>
</evidence>
<dbReference type="CDD" id="cd01392">
    <property type="entry name" value="HTH_LacI"/>
    <property type="match status" value="1"/>
</dbReference>
<dbReference type="Pfam" id="PF00356">
    <property type="entry name" value="LacI"/>
    <property type="match status" value="1"/>
</dbReference>
<feature type="domain" description="HTH lacI-type" evidence="4">
    <location>
        <begin position="10"/>
        <end position="64"/>
    </location>
</feature>
<sequence>MLELRKEVSMGIKEIAKEAGVSVATVSRVLNGTKFVSEDLKQQVLACIEKEGYVANHVARSMVLKKTFTIGLIIPEVSELYHQMVFSQAEHVLEEAGYKVLVCRVKDTVSSVRVYLDLLLENRVDGMLLMHETSNPKVYDQLKKSQIPIVLAGIDIPDLPFPQVRIDDFQASYDGTNYLLSLGKKHIALIGGWGYSVGDKRLQGYKTALEEAGLSFDPALVVPGNYTVESGSEAMERLLASKKTFDSVFVLSDEMAIGVMRTALDAGLRIPQDLSVLGFDGIALSRFLNPTLATVSQPIIQIGVQSATHLLTLLQGEKVAPVTLLAHRIQTGDSVG</sequence>
<dbReference type="PROSITE" id="PS00356">
    <property type="entry name" value="HTH_LACI_1"/>
    <property type="match status" value="1"/>
</dbReference>
<dbReference type="InterPro" id="IPR001761">
    <property type="entry name" value="Peripla_BP/Lac1_sug-bd_dom"/>
</dbReference>
<evidence type="ECO:0000256" key="3">
    <source>
        <dbReference type="ARBA" id="ARBA00023163"/>
    </source>
</evidence>
<dbReference type="Gene3D" id="1.10.260.40">
    <property type="entry name" value="lambda repressor-like DNA-binding domains"/>
    <property type="match status" value="1"/>
</dbReference>
<dbReference type="PANTHER" id="PTHR30146:SF109">
    <property type="entry name" value="HTH-TYPE TRANSCRIPTIONAL REGULATOR GALS"/>
    <property type="match status" value="1"/>
</dbReference>
<dbReference type="PRINTS" id="PR00036">
    <property type="entry name" value="HTHLACI"/>
</dbReference>
<keyword evidence="1" id="KW-0805">Transcription regulation</keyword>
<keyword evidence="3" id="KW-0804">Transcription</keyword>
<dbReference type="SMART" id="SM00354">
    <property type="entry name" value="HTH_LACI"/>
    <property type="match status" value="1"/>
</dbReference>
<keyword evidence="7" id="KW-1185">Reference proteome</keyword>
<keyword evidence="2" id="KW-0238">DNA-binding</keyword>